<dbReference type="InterPro" id="IPR032282">
    <property type="entry name" value="HAGH_C"/>
</dbReference>
<evidence type="ECO:0000256" key="1">
    <source>
        <dbReference type="ARBA" id="ARBA00001623"/>
    </source>
</evidence>
<dbReference type="CDD" id="cd07723">
    <property type="entry name" value="hydroxyacylglutathione_hydrolase_MBL-fold"/>
    <property type="match status" value="1"/>
</dbReference>
<dbReference type="InterPro" id="IPR017782">
    <property type="entry name" value="Hydroxyacylglutathione_Hdrlase"/>
</dbReference>
<name>A0A562BNN0_9BURK</name>
<organism evidence="9 10">
    <name type="scientific">Cupriavidus gilardii J11</name>
    <dbReference type="NCBI Taxonomy" id="936133"/>
    <lineage>
        <taxon>Bacteria</taxon>
        <taxon>Pseudomonadati</taxon>
        <taxon>Pseudomonadota</taxon>
        <taxon>Betaproteobacteria</taxon>
        <taxon>Burkholderiales</taxon>
        <taxon>Burkholderiaceae</taxon>
        <taxon>Cupriavidus</taxon>
    </lineage>
</organism>
<evidence type="ECO:0000259" key="8">
    <source>
        <dbReference type="SMART" id="SM00849"/>
    </source>
</evidence>
<dbReference type="AlphaFoldDB" id="A0A562BNN0"/>
<comment type="cofactor">
    <cofactor evidence="7">
        <name>Zn(2+)</name>
        <dbReference type="ChEBI" id="CHEBI:29105"/>
    </cofactor>
    <text evidence="7">Binds 2 Zn(2+) ions per subunit.</text>
</comment>
<dbReference type="GO" id="GO:0019243">
    <property type="term" value="P:methylglyoxal catabolic process to D-lactate via S-lactoyl-glutathione"/>
    <property type="evidence" value="ECO:0007669"/>
    <property type="project" value="UniProtKB-UniRule"/>
</dbReference>
<evidence type="ECO:0000313" key="10">
    <source>
        <dbReference type="Proteomes" id="UP000318141"/>
    </source>
</evidence>
<dbReference type="InterPro" id="IPR001279">
    <property type="entry name" value="Metallo-B-lactamas"/>
</dbReference>
<feature type="binding site" evidence="7">
    <location>
        <position position="57"/>
    </location>
    <ligand>
        <name>Zn(2+)</name>
        <dbReference type="ChEBI" id="CHEBI:29105"/>
        <label>2</label>
    </ligand>
</feature>
<comment type="catalytic activity">
    <reaction evidence="1 7">
        <text>an S-(2-hydroxyacyl)glutathione + H2O = a 2-hydroxy carboxylate + glutathione + H(+)</text>
        <dbReference type="Rhea" id="RHEA:21864"/>
        <dbReference type="ChEBI" id="CHEBI:15377"/>
        <dbReference type="ChEBI" id="CHEBI:15378"/>
        <dbReference type="ChEBI" id="CHEBI:57925"/>
        <dbReference type="ChEBI" id="CHEBI:58896"/>
        <dbReference type="ChEBI" id="CHEBI:71261"/>
        <dbReference type="EC" id="3.1.2.6"/>
    </reaction>
</comment>
<dbReference type="OrthoDB" id="9802248at2"/>
<feature type="binding site" evidence="7">
    <location>
        <position position="140"/>
    </location>
    <ligand>
        <name>Zn(2+)</name>
        <dbReference type="ChEBI" id="CHEBI:29105"/>
        <label>2</label>
    </ligand>
</feature>
<dbReference type="NCBIfam" id="TIGR03413">
    <property type="entry name" value="GSH_gloB"/>
    <property type="match status" value="1"/>
</dbReference>
<gene>
    <name evidence="7" type="primary">gloB</name>
    <name evidence="9" type="ORF">L602_000200001130</name>
</gene>
<feature type="binding site" evidence="7">
    <location>
        <position position="55"/>
    </location>
    <ligand>
        <name>Zn(2+)</name>
        <dbReference type="ChEBI" id="CHEBI:29105"/>
        <label>1</label>
    </ligand>
</feature>
<evidence type="ECO:0000256" key="3">
    <source>
        <dbReference type="ARBA" id="ARBA00006759"/>
    </source>
</evidence>
<dbReference type="Pfam" id="PF00753">
    <property type="entry name" value="Lactamase_B"/>
    <property type="match status" value="1"/>
</dbReference>
<dbReference type="Gene3D" id="3.60.15.10">
    <property type="entry name" value="Ribonuclease Z/Hydroxyacylglutathione hydrolase-like"/>
    <property type="match status" value="1"/>
</dbReference>
<evidence type="ECO:0000256" key="2">
    <source>
        <dbReference type="ARBA" id="ARBA00004963"/>
    </source>
</evidence>
<keyword evidence="6 7" id="KW-0862">Zinc</keyword>
<feature type="domain" description="Metallo-beta-lactamase" evidence="8">
    <location>
        <begin position="12"/>
        <end position="178"/>
    </location>
</feature>
<feature type="binding site" evidence="7">
    <location>
        <position position="140"/>
    </location>
    <ligand>
        <name>Zn(2+)</name>
        <dbReference type="ChEBI" id="CHEBI:29105"/>
        <label>1</label>
    </ligand>
</feature>
<keyword evidence="4 7" id="KW-0479">Metal-binding</keyword>
<dbReference type="PANTHER" id="PTHR43705">
    <property type="entry name" value="HYDROXYACYLGLUTATHIONE HYDROLASE"/>
    <property type="match status" value="1"/>
</dbReference>
<feature type="binding site" evidence="7">
    <location>
        <position position="178"/>
    </location>
    <ligand>
        <name>Zn(2+)</name>
        <dbReference type="ChEBI" id="CHEBI:29105"/>
        <label>2</label>
    </ligand>
</feature>
<dbReference type="UniPathway" id="UPA00619">
    <property type="reaction ID" value="UER00676"/>
</dbReference>
<accession>A0A562BNN0</accession>
<comment type="caution">
    <text evidence="9">The sequence shown here is derived from an EMBL/GenBank/DDBJ whole genome shotgun (WGS) entry which is preliminary data.</text>
</comment>
<comment type="subunit">
    <text evidence="7">Monomer.</text>
</comment>
<proteinExistence type="inferred from homology"/>
<dbReference type="SUPFAM" id="SSF56281">
    <property type="entry name" value="Metallo-hydrolase/oxidoreductase"/>
    <property type="match status" value="1"/>
</dbReference>
<dbReference type="GO" id="GO:0004416">
    <property type="term" value="F:hydroxyacylglutathione hydrolase activity"/>
    <property type="evidence" value="ECO:0007669"/>
    <property type="project" value="UniProtKB-UniRule"/>
</dbReference>
<dbReference type="InterPro" id="IPR050110">
    <property type="entry name" value="Glyoxalase_II_hydrolase"/>
</dbReference>
<keyword evidence="5 7" id="KW-0378">Hydrolase</keyword>
<evidence type="ECO:0000256" key="7">
    <source>
        <dbReference type="HAMAP-Rule" id="MF_01374"/>
    </source>
</evidence>
<evidence type="ECO:0000256" key="6">
    <source>
        <dbReference type="ARBA" id="ARBA00022833"/>
    </source>
</evidence>
<dbReference type="EC" id="3.1.2.6" evidence="7"/>
<evidence type="ECO:0000313" key="9">
    <source>
        <dbReference type="EMBL" id="TWG86712.1"/>
    </source>
</evidence>
<dbReference type="EMBL" id="VLJN01000012">
    <property type="protein sequence ID" value="TWG86712.1"/>
    <property type="molecule type" value="Genomic_DNA"/>
</dbReference>
<protein>
    <recommendedName>
        <fullName evidence="7">Hydroxyacylglutathione hydrolase</fullName>
        <ecNumber evidence="7">3.1.2.6</ecNumber>
    </recommendedName>
    <alternativeName>
        <fullName evidence="7">Glyoxalase II</fullName>
        <shortName evidence="7">Glx II</shortName>
    </alternativeName>
</protein>
<evidence type="ECO:0000256" key="4">
    <source>
        <dbReference type="ARBA" id="ARBA00022723"/>
    </source>
</evidence>
<reference evidence="9 10" key="1">
    <citation type="submission" date="2019-07" db="EMBL/GenBank/DDBJ databases">
        <title>Genome sequencing of lignin-degrading bacterial isolates.</title>
        <authorList>
            <person name="Gladden J."/>
        </authorList>
    </citation>
    <scope>NUCLEOTIDE SEQUENCE [LARGE SCALE GENOMIC DNA]</scope>
    <source>
        <strain evidence="9 10">J11</strain>
    </source>
</reference>
<dbReference type="SMART" id="SM00849">
    <property type="entry name" value="Lactamase_B"/>
    <property type="match status" value="1"/>
</dbReference>
<feature type="binding site" evidence="7">
    <location>
        <position position="118"/>
    </location>
    <ligand>
        <name>Zn(2+)</name>
        <dbReference type="ChEBI" id="CHEBI:29105"/>
        <label>1</label>
    </ligand>
</feature>
<feature type="binding site" evidence="7">
    <location>
        <position position="58"/>
    </location>
    <ligand>
        <name>Zn(2+)</name>
        <dbReference type="ChEBI" id="CHEBI:29105"/>
        <label>2</label>
    </ligand>
</feature>
<dbReference type="PANTHER" id="PTHR43705:SF1">
    <property type="entry name" value="HYDROXYACYLGLUTATHIONE HYDROLASE GLOB"/>
    <property type="match status" value="1"/>
</dbReference>
<evidence type="ECO:0000256" key="5">
    <source>
        <dbReference type="ARBA" id="ARBA00022801"/>
    </source>
</evidence>
<comment type="function">
    <text evidence="7">Thiolesterase that catalyzes the hydrolysis of S-D-lactoyl-glutathione to form glutathione and D-lactic acid.</text>
</comment>
<comment type="pathway">
    <text evidence="2 7">Secondary metabolite metabolism; methylglyoxal degradation; (R)-lactate from methylglyoxal: step 2/2.</text>
</comment>
<dbReference type="GO" id="GO:0046872">
    <property type="term" value="F:metal ion binding"/>
    <property type="evidence" value="ECO:0007669"/>
    <property type="project" value="UniProtKB-KW"/>
</dbReference>
<keyword evidence="10" id="KW-1185">Reference proteome</keyword>
<feature type="binding site" evidence="7">
    <location>
        <position position="53"/>
    </location>
    <ligand>
        <name>Zn(2+)</name>
        <dbReference type="ChEBI" id="CHEBI:29105"/>
        <label>1</label>
    </ligand>
</feature>
<dbReference type="InterPro" id="IPR035680">
    <property type="entry name" value="Clx_II_MBL"/>
</dbReference>
<sequence length="271" mass="28366">MLKVEPIPAFQDNYIWAIHDGHAAAIVDPGEAAPVEAFLARTGLALGAIVITHHHGDHQGGVADLLSRHASGPDGAPLPVVGPAGERIVHRTVAVREGDVITLAAPALQLRVIDVPGHTAGHVAYAGELAGVGPVVFCGDTLFASGCGRLFEGSPAQMLASLDKLAALPANTRVYCAHEYTSSNVRFAGAVEPHNADVMAWAAEVARLRDAGKPTVPTTIGHERAVNPFLRSREPAVRDAVARHARMAPAARGQDDAAVFGALRAWKDGFR</sequence>
<dbReference type="PIRSF" id="PIRSF005457">
    <property type="entry name" value="Glx"/>
    <property type="match status" value="1"/>
</dbReference>
<dbReference type="InterPro" id="IPR036866">
    <property type="entry name" value="RibonucZ/Hydroxyglut_hydro"/>
</dbReference>
<comment type="similarity">
    <text evidence="3 7">Belongs to the metallo-beta-lactamase superfamily. Glyoxalase II family.</text>
</comment>
<dbReference type="HAMAP" id="MF_01374">
    <property type="entry name" value="Glyoxalase_2"/>
    <property type="match status" value="1"/>
</dbReference>
<dbReference type="Proteomes" id="UP000318141">
    <property type="component" value="Unassembled WGS sequence"/>
</dbReference>
<dbReference type="Pfam" id="PF16123">
    <property type="entry name" value="HAGH_C"/>
    <property type="match status" value="1"/>
</dbReference>